<dbReference type="Pfam" id="PF00528">
    <property type="entry name" value="BPD_transp_1"/>
    <property type="match status" value="2"/>
</dbReference>
<feature type="transmembrane region" description="Helical" evidence="8">
    <location>
        <begin position="534"/>
        <end position="554"/>
    </location>
</feature>
<organism evidence="10 11">
    <name type="scientific">Neorhizobium galegae bv. orientalis str. HAMBI 540</name>
    <dbReference type="NCBI Taxonomy" id="1028800"/>
    <lineage>
        <taxon>Bacteria</taxon>
        <taxon>Pseudomonadati</taxon>
        <taxon>Pseudomonadota</taxon>
        <taxon>Alphaproteobacteria</taxon>
        <taxon>Hyphomicrobiales</taxon>
        <taxon>Rhizobiaceae</taxon>
        <taxon>Rhizobium/Agrobacterium group</taxon>
        <taxon>Neorhizobium</taxon>
    </lineage>
</organism>
<evidence type="ECO:0000256" key="1">
    <source>
        <dbReference type="ARBA" id="ARBA00004651"/>
    </source>
</evidence>
<dbReference type="PANTHER" id="PTHR42929:SF5">
    <property type="entry name" value="ABC TRANSPORTER PERMEASE PROTEIN"/>
    <property type="match status" value="1"/>
</dbReference>
<evidence type="ECO:0000256" key="7">
    <source>
        <dbReference type="ARBA" id="ARBA00023136"/>
    </source>
</evidence>
<feature type="transmembrane region" description="Helical" evidence="8">
    <location>
        <begin position="144"/>
        <end position="169"/>
    </location>
</feature>
<dbReference type="AlphaFoldDB" id="A0A068T086"/>
<dbReference type="EMBL" id="HG938354">
    <property type="protein sequence ID" value="CDN51471.1"/>
    <property type="molecule type" value="Genomic_DNA"/>
</dbReference>
<feature type="transmembrane region" description="Helical" evidence="8">
    <location>
        <begin position="249"/>
        <end position="274"/>
    </location>
</feature>
<dbReference type="SUPFAM" id="SSF161098">
    <property type="entry name" value="MetI-like"/>
    <property type="match status" value="2"/>
</dbReference>
<feature type="transmembrane region" description="Helical" evidence="8">
    <location>
        <begin position="211"/>
        <end position="229"/>
    </location>
</feature>
<keyword evidence="4" id="KW-1003">Cell membrane</keyword>
<keyword evidence="5 8" id="KW-0812">Transmembrane</keyword>
<dbReference type="PROSITE" id="PS50928">
    <property type="entry name" value="ABC_TM1"/>
    <property type="match status" value="2"/>
</dbReference>
<keyword evidence="3 8" id="KW-0813">Transport</keyword>
<evidence type="ECO:0000256" key="6">
    <source>
        <dbReference type="ARBA" id="ARBA00022989"/>
    </source>
</evidence>
<evidence type="ECO:0000259" key="9">
    <source>
        <dbReference type="PROSITE" id="PS50928"/>
    </source>
</evidence>
<dbReference type="eggNOG" id="COG1178">
    <property type="taxonomic scope" value="Bacteria"/>
</dbReference>
<dbReference type="Proteomes" id="UP000028181">
    <property type="component" value="Plasmid pHAMBI540a"/>
</dbReference>
<evidence type="ECO:0000313" key="10">
    <source>
        <dbReference type="EMBL" id="CDN51471.1"/>
    </source>
</evidence>
<evidence type="ECO:0000256" key="3">
    <source>
        <dbReference type="ARBA" id="ARBA00022448"/>
    </source>
</evidence>
<dbReference type="OrthoDB" id="9807047at2"/>
<gene>
    <name evidence="10" type="ORF">RG540_PA07950</name>
</gene>
<dbReference type="CDD" id="cd06261">
    <property type="entry name" value="TM_PBP2"/>
    <property type="match status" value="2"/>
</dbReference>
<feature type="transmembrane region" description="Helical" evidence="8">
    <location>
        <begin position="399"/>
        <end position="418"/>
    </location>
</feature>
<accession>A0A068T086</accession>
<dbReference type="HOGENOM" id="CLU_021838_3_0_5"/>
<dbReference type="Gene3D" id="1.10.3720.10">
    <property type="entry name" value="MetI-like"/>
    <property type="match status" value="2"/>
</dbReference>
<keyword evidence="10" id="KW-0614">Plasmid</keyword>
<reference evidence="11" key="1">
    <citation type="journal article" date="2014" name="BMC Genomics">
        <title>Genome sequencing of two Neorhizobium galegae strains reveals a noeT gene responsible for the unusual acetylation of the nodulation factors.</title>
        <authorList>
            <person name="Osterman J."/>
            <person name="Marsh J."/>
            <person name="Laine P.K."/>
            <person name="Zeng Z."/>
            <person name="Alatalo E."/>
            <person name="Sullivan J.T."/>
            <person name="Young J.P."/>
            <person name="Thomas-Oates J."/>
            <person name="Paulin L."/>
            <person name="Lindstrom K."/>
        </authorList>
    </citation>
    <scope>NUCLEOTIDE SEQUENCE [LARGE SCALE GENOMIC DNA]</scope>
    <source>
        <strain evidence="11">HAMBI 540</strain>
    </source>
</reference>
<sequence>MNRWIGPALAAPVTLWLLLSFAAPMFVVLVLSLHEYPDPFGPLFLAPSIAQFRDIVSDGFYFGVVSETILLGLGVTVITALLGYPLAHWLARMPVKYRAAAFAVILIPLLTNVVVRSLGIILLLAPEGLINSVTGLIGIPPARYMLFTHGAVAVALAQVFLPFMVLALYDNLQNTSPRVHEAAQSLGASPAVRFLTVDLPLSLPGLRSGTVIVFLMATTAYVSASLLGGKKVWTTGMLVLQEAIKNLNAPLAAALAIIMTVTGLAFAALCAYALNRLMPWLKGKPSNPWSIPRWLVPIIDILGPIVSKLLLATSLLLLLLPLVLVCVQSFNDVPQATASGFRGFTLKWYEAVFFAGTYADAFWVSVRLAVTSMLVALALSLPAAFALARYPFKGRSALLTFWLLPMSLPHVAIGVGMLRLLQIYLIIPPFLGLVAIHVIVILPFAITLLTTSVMGLDRAQEEAAASLGASPVRRFFLIIMPGLAPGLFAAGIVGFLLSFGEVTVTSFLTTARLTTLPVRIYAESTFSLEPTAHAISAVLILFTVIALTVLGKVVRLDRLYAR</sequence>
<dbReference type="InterPro" id="IPR035906">
    <property type="entry name" value="MetI-like_sf"/>
</dbReference>
<dbReference type="PATRIC" id="fig|1028800.3.peg.5420"/>
<feature type="transmembrane region" description="Helical" evidence="8">
    <location>
        <begin position="362"/>
        <end position="387"/>
    </location>
</feature>
<keyword evidence="11" id="KW-1185">Reference proteome</keyword>
<geneLocation type="plasmid" evidence="11">
    <name>II</name>
</geneLocation>
<feature type="domain" description="ABC transmembrane type-1" evidence="9">
    <location>
        <begin position="65"/>
        <end position="270"/>
    </location>
</feature>
<evidence type="ECO:0000256" key="8">
    <source>
        <dbReference type="RuleBase" id="RU363032"/>
    </source>
</evidence>
<evidence type="ECO:0000256" key="2">
    <source>
        <dbReference type="ARBA" id="ARBA00007069"/>
    </source>
</evidence>
<feature type="transmembrane region" description="Helical" evidence="8">
    <location>
        <begin position="309"/>
        <end position="330"/>
    </location>
</feature>
<dbReference type="GeneID" id="24260166"/>
<feature type="transmembrane region" description="Helical" evidence="8">
    <location>
        <begin position="99"/>
        <end position="124"/>
    </location>
</feature>
<feature type="transmembrane region" description="Helical" evidence="8">
    <location>
        <begin position="430"/>
        <end position="454"/>
    </location>
</feature>
<dbReference type="RefSeq" id="WP_041364940.1">
    <property type="nucleotide sequence ID" value="NZ_HG938354.1"/>
</dbReference>
<feature type="transmembrane region" description="Helical" evidence="8">
    <location>
        <begin position="60"/>
        <end position="87"/>
    </location>
</feature>
<dbReference type="KEGG" id="ngg:RG540_PA07950"/>
<protein>
    <submittedName>
        <fullName evidence="10">ABC-type spermidine/putrescine transport system, permease component II</fullName>
    </submittedName>
</protein>
<evidence type="ECO:0000313" key="11">
    <source>
        <dbReference type="Proteomes" id="UP000028181"/>
    </source>
</evidence>
<dbReference type="PANTHER" id="PTHR42929">
    <property type="entry name" value="INNER MEMBRANE ABC TRANSPORTER PERMEASE PROTEIN YDCU-RELATED-RELATED"/>
    <property type="match status" value="1"/>
</dbReference>
<dbReference type="InterPro" id="IPR000515">
    <property type="entry name" value="MetI-like"/>
</dbReference>
<dbReference type="GO" id="GO:0005886">
    <property type="term" value="C:plasma membrane"/>
    <property type="evidence" value="ECO:0007669"/>
    <property type="project" value="UniProtKB-SubCell"/>
</dbReference>
<dbReference type="GO" id="GO:0055085">
    <property type="term" value="P:transmembrane transport"/>
    <property type="evidence" value="ECO:0007669"/>
    <property type="project" value="InterPro"/>
</dbReference>
<evidence type="ECO:0000256" key="4">
    <source>
        <dbReference type="ARBA" id="ARBA00022475"/>
    </source>
</evidence>
<evidence type="ECO:0000256" key="5">
    <source>
        <dbReference type="ARBA" id="ARBA00022692"/>
    </source>
</evidence>
<name>A0A068T086_NEOGA</name>
<comment type="similarity">
    <text evidence="2">Belongs to the binding-protein-dependent transport system permease family. CysTW subfamily.</text>
</comment>
<proteinExistence type="inferred from homology"/>
<keyword evidence="7 8" id="KW-0472">Membrane</keyword>
<feature type="transmembrane region" description="Helical" evidence="8">
    <location>
        <begin position="475"/>
        <end position="499"/>
    </location>
</feature>
<comment type="subcellular location">
    <subcellularLocation>
        <location evidence="1 8">Cell membrane</location>
        <topology evidence="1 8">Multi-pass membrane protein</topology>
    </subcellularLocation>
</comment>
<feature type="domain" description="ABC transmembrane type-1" evidence="9">
    <location>
        <begin position="362"/>
        <end position="551"/>
    </location>
</feature>
<keyword evidence="6 8" id="KW-1133">Transmembrane helix</keyword>